<dbReference type="InterPro" id="IPR002939">
    <property type="entry name" value="DnaJ_C"/>
</dbReference>
<dbReference type="Gene3D" id="1.10.287.110">
    <property type="entry name" value="DnaJ domain"/>
    <property type="match status" value="1"/>
</dbReference>
<dbReference type="Pfam" id="PF01556">
    <property type="entry name" value="DnaJ_C"/>
    <property type="match status" value="1"/>
</dbReference>
<dbReference type="PANTHER" id="PTHR43096:SF52">
    <property type="entry name" value="DNAJ HOMOLOG 1, MITOCHONDRIAL-RELATED"/>
    <property type="match status" value="1"/>
</dbReference>
<proteinExistence type="predicted"/>
<comment type="caution">
    <text evidence="3">The sequence shown here is derived from an EMBL/GenBank/DDBJ whole genome shotgun (WGS) entry which is preliminary data.</text>
</comment>
<keyword evidence="4" id="KW-1185">Reference proteome</keyword>
<dbReference type="PANTHER" id="PTHR43096">
    <property type="entry name" value="DNAJ HOMOLOG 1, MITOCHONDRIAL-RELATED"/>
    <property type="match status" value="1"/>
</dbReference>
<dbReference type="PROSITE" id="PS00636">
    <property type="entry name" value="DNAJ_1"/>
    <property type="match status" value="1"/>
</dbReference>
<reference evidence="4" key="1">
    <citation type="journal article" date="2019" name="Int. J. Syst. Evol. Microbiol.">
        <title>The Global Catalogue of Microorganisms (GCM) 10K type strain sequencing project: providing services to taxonomists for standard genome sequencing and annotation.</title>
        <authorList>
            <consortium name="The Broad Institute Genomics Platform"/>
            <consortium name="The Broad Institute Genome Sequencing Center for Infectious Disease"/>
            <person name="Wu L."/>
            <person name="Ma J."/>
        </authorList>
    </citation>
    <scope>NUCLEOTIDE SEQUENCE [LARGE SCALE GENOMIC DNA]</scope>
    <source>
        <strain evidence="4">KCTC 42953</strain>
    </source>
</reference>
<dbReference type="PROSITE" id="PS50076">
    <property type="entry name" value="DNAJ_2"/>
    <property type="match status" value="1"/>
</dbReference>
<name>A0ABV7JF63_9GAMM</name>
<dbReference type="InterPro" id="IPR001623">
    <property type="entry name" value="DnaJ_domain"/>
</dbReference>
<evidence type="ECO:0000313" key="3">
    <source>
        <dbReference type="EMBL" id="MFC3194888.1"/>
    </source>
</evidence>
<feature type="domain" description="J" evidence="2">
    <location>
        <begin position="5"/>
        <end position="69"/>
    </location>
</feature>
<dbReference type="InterPro" id="IPR008971">
    <property type="entry name" value="HSP40/DnaJ_pept-bd"/>
</dbReference>
<dbReference type="Gene3D" id="2.60.260.20">
    <property type="entry name" value="Urease metallochaperone UreE, N-terminal domain"/>
    <property type="match status" value="2"/>
</dbReference>
<dbReference type="Gene3D" id="1.20.5.460">
    <property type="entry name" value="Single helix bin"/>
    <property type="match status" value="1"/>
</dbReference>
<evidence type="ECO:0000256" key="1">
    <source>
        <dbReference type="ARBA" id="ARBA00023186"/>
    </source>
</evidence>
<dbReference type="Proteomes" id="UP001595533">
    <property type="component" value="Unassembled WGS sequence"/>
</dbReference>
<dbReference type="EMBL" id="JBHRTS010000006">
    <property type="protein sequence ID" value="MFC3194888.1"/>
    <property type="molecule type" value="Genomic_DNA"/>
</dbReference>
<dbReference type="InterPro" id="IPR018253">
    <property type="entry name" value="DnaJ_domain_CS"/>
</dbReference>
<organism evidence="3 4">
    <name type="scientific">Marinicella sediminis</name>
    <dbReference type="NCBI Taxonomy" id="1792834"/>
    <lineage>
        <taxon>Bacteria</taxon>
        <taxon>Pseudomonadati</taxon>
        <taxon>Pseudomonadota</taxon>
        <taxon>Gammaproteobacteria</taxon>
        <taxon>Lysobacterales</taxon>
        <taxon>Marinicellaceae</taxon>
        <taxon>Marinicella</taxon>
    </lineage>
</organism>
<dbReference type="PRINTS" id="PR00625">
    <property type="entry name" value="JDOMAIN"/>
</dbReference>
<dbReference type="CDD" id="cd06257">
    <property type="entry name" value="DnaJ"/>
    <property type="match status" value="1"/>
</dbReference>
<dbReference type="Pfam" id="PF00226">
    <property type="entry name" value="DnaJ"/>
    <property type="match status" value="1"/>
</dbReference>
<sequence length="302" mass="33771">MDFKDYYEILGLDDKADLKAIKAAYRRLARKYHPDVSKDANAEENFKAVAEAYAVLKNPEKKAEYDDLRHQFRSGEYSAKQQSRSGDQPPGEYDFSDFFESVFNQASASERRANAYSKQAAHKGQDLEMSLAISLEEALSGGDKTISFQLPKERQAKTLKVKIPPHTLAGDLIRLKGQGMPGSGKAQAGDIYLNIQYAPHKYFDVTGLDVFLTVPVSPWEAALGTQIIIPTLTSKLNLTVQPNSQTGQKQRIKNKGLKSKHESGDLFVIFKVVMPDSGTTEMNHIWQQMAETSSFNPRSDWS</sequence>
<dbReference type="RefSeq" id="WP_077411847.1">
    <property type="nucleotide sequence ID" value="NZ_JBHRTS010000006.1"/>
</dbReference>
<dbReference type="CDD" id="cd10747">
    <property type="entry name" value="DnaJ_C"/>
    <property type="match status" value="1"/>
</dbReference>
<evidence type="ECO:0000313" key="4">
    <source>
        <dbReference type="Proteomes" id="UP001595533"/>
    </source>
</evidence>
<protein>
    <submittedName>
        <fullName evidence="3">DnaJ C-terminal domain-containing protein</fullName>
    </submittedName>
</protein>
<keyword evidence="1" id="KW-0143">Chaperone</keyword>
<dbReference type="SUPFAM" id="SSF46565">
    <property type="entry name" value="Chaperone J-domain"/>
    <property type="match status" value="1"/>
</dbReference>
<dbReference type="SUPFAM" id="SSF49493">
    <property type="entry name" value="HSP40/DnaJ peptide-binding domain"/>
    <property type="match status" value="2"/>
</dbReference>
<evidence type="ECO:0000259" key="2">
    <source>
        <dbReference type="PROSITE" id="PS50076"/>
    </source>
</evidence>
<dbReference type="InterPro" id="IPR036869">
    <property type="entry name" value="J_dom_sf"/>
</dbReference>
<accession>A0ABV7JF63</accession>
<dbReference type="SMART" id="SM00271">
    <property type="entry name" value="DnaJ"/>
    <property type="match status" value="1"/>
</dbReference>
<gene>
    <name evidence="3" type="ORF">ACFODZ_11615</name>
</gene>